<feature type="compositionally biased region" description="Basic residues" evidence="1">
    <location>
        <begin position="164"/>
        <end position="173"/>
    </location>
</feature>
<feature type="compositionally biased region" description="Polar residues" evidence="1">
    <location>
        <begin position="196"/>
        <end position="210"/>
    </location>
</feature>
<comment type="caution">
    <text evidence="2">The sequence shown here is derived from an EMBL/GenBank/DDBJ whole genome shotgun (WGS) entry which is preliminary data.</text>
</comment>
<dbReference type="Proteomes" id="UP000293360">
    <property type="component" value="Unassembled WGS sequence"/>
</dbReference>
<feature type="compositionally biased region" description="Basic and acidic residues" evidence="1">
    <location>
        <begin position="620"/>
        <end position="636"/>
    </location>
</feature>
<evidence type="ECO:0000256" key="1">
    <source>
        <dbReference type="SAM" id="MobiDB-lite"/>
    </source>
</evidence>
<feature type="region of interest" description="Disordered" evidence="1">
    <location>
        <begin position="134"/>
        <end position="174"/>
    </location>
</feature>
<name>A0A4Q4THE4_9PEZI</name>
<proteinExistence type="predicted"/>
<feature type="compositionally biased region" description="Low complexity" evidence="1">
    <location>
        <begin position="1"/>
        <end position="13"/>
    </location>
</feature>
<gene>
    <name evidence="2" type="ORF">DL764_003213</name>
</gene>
<feature type="compositionally biased region" description="Basic and acidic residues" evidence="1">
    <location>
        <begin position="664"/>
        <end position="677"/>
    </location>
</feature>
<feature type="compositionally biased region" description="Basic residues" evidence="1">
    <location>
        <begin position="637"/>
        <end position="653"/>
    </location>
</feature>
<accession>A0A4Q4THE4</accession>
<protein>
    <submittedName>
        <fullName evidence="2">Uncharacterized protein</fullName>
    </submittedName>
</protein>
<keyword evidence="3" id="KW-1185">Reference proteome</keyword>
<feature type="region of interest" description="Disordered" evidence="1">
    <location>
        <begin position="560"/>
        <end position="677"/>
    </location>
</feature>
<evidence type="ECO:0000313" key="2">
    <source>
        <dbReference type="EMBL" id="RYP06336.1"/>
    </source>
</evidence>
<evidence type="ECO:0000313" key="3">
    <source>
        <dbReference type="Proteomes" id="UP000293360"/>
    </source>
</evidence>
<dbReference type="EMBL" id="QJNU01000135">
    <property type="protein sequence ID" value="RYP06336.1"/>
    <property type="molecule type" value="Genomic_DNA"/>
</dbReference>
<dbReference type="OrthoDB" id="4742917at2759"/>
<dbReference type="AlphaFoldDB" id="A0A4Q4THE4"/>
<organism evidence="2 3">
    <name type="scientific">Monosporascus ibericus</name>
    <dbReference type="NCBI Taxonomy" id="155417"/>
    <lineage>
        <taxon>Eukaryota</taxon>
        <taxon>Fungi</taxon>
        <taxon>Dikarya</taxon>
        <taxon>Ascomycota</taxon>
        <taxon>Pezizomycotina</taxon>
        <taxon>Sordariomycetes</taxon>
        <taxon>Xylariomycetidae</taxon>
        <taxon>Xylariales</taxon>
        <taxon>Xylariales incertae sedis</taxon>
        <taxon>Monosporascus</taxon>
    </lineage>
</organism>
<feature type="region of interest" description="Disordered" evidence="1">
    <location>
        <begin position="1"/>
        <end position="23"/>
    </location>
</feature>
<reference evidence="2 3" key="1">
    <citation type="submission" date="2018-06" db="EMBL/GenBank/DDBJ databases">
        <title>Complete Genomes of Monosporascus.</title>
        <authorList>
            <person name="Robinson A.J."/>
            <person name="Natvig D.O."/>
        </authorList>
    </citation>
    <scope>NUCLEOTIDE SEQUENCE [LARGE SCALE GENOMIC DNA]</scope>
    <source>
        <strain evidence="2 3">CBS 110550</strain>
    </source>
</reference>
<feature type="region of interest" description="Disordered" evidence="1">
    <location>
        <begin position="186"/>
        <end position="210"/>
    </location>
</feature>
<sequence length="677" mass="75592">MTSLSSTTALSPAPADPRPPDPEYHMSLAVSSVSVASDSSGVALNSSSDHELRVRFHPLSRPSDARAAHTIDIQWRCYIEKHNFRHSFSNLRGTQRDRYESIIERTEAEEVKKEGRVKAVILLLKLAKQKLNQTSRSVVQAAPFHQTKTPGQSLPADEATPQGKKPRGRPRKHPLTEESLALAWTNAIPQGPNPPSGASQQGHAQNPTPQLIQDNRKDLVEDGIAHLVDYLDFPHPYSHKRRYPEFLKHNEETKYGELTLVMNLDDQFWYMGHKPGEHIFRILFPEPVAPLTGCLDSIEPLFEHEDSSLEDDYDVKYEGIVPFSMQEHRQRFEESVFPTFITIIIAALCFDADPEYSDMLVSSLNGLHETLTRDNPSVEIALAKLDENGQEHETQFMKMLAKQRAVMKTHINTLFKIWSSKYSGCYAQLPNFLKSQLRESKSRITETASLIHIFSVQLADNPADMSSASEVWTECVVFLNAMTGESVEQLAAQYTEEVLKPEAIEQLEDEHRDMLFYSSQIRPLSIEIHSFYDTNQHIGYHQPFPEEKLRELRTTAEEILAPSPPPASSSRPPQKKLTQPKSRGKKAQTGGSHGGVASDTIIVAGGVSVKKSGGRKKVVDKKDGEGIADRSQAEPPKKRKKAAAPKANAKSRRVVTPGPSAPTPDEKGVESEFKVPG</sequence>